<evidence type="ECO:0000313" key="2">
    <source>
        <dbReference type="EMBL" id="ORC89753.1"/>
    </source>
</evidence>
<dbReference type="OrthoDB" id="6614653at2759"/>
<dbReference type="InterPro" id="IPR039935">
    <property type="entry name" value="YML079W-like"/>
</dbReference>
<protein>
    <submittedName>
        <fullName evidence="2">Cupin</fullName>
    </submittedName>
</protein>
<keyword evidence="3" id="KW-1185">Reference proteome</keyword>
<dbReference type="AlphaFoldDB" id="A0A1X0NZ51"/>
<dbReference type="InterPro" id="IPR014710">
    <property type="entry name" value="RmlC-like_jellyroll"/>
</dbReference>
<name>A0A1X0NZ51_9TRYP</name>
<dbReference type="CDD" id="cd06121">
    <property type="entry name" value="cupin_YML079wp"/>
    <property type="match status" value="1"/>
</dbReference>
<dbReference type="InterPro" id="IPR009327">
    <property type="entry name" value="Cupin_DUF985"/>
</dbReference>
<gene>
    <name evidence="2" type="ORF">TM35_000112870</name>
</gene>
<dbReference type="Gene3D" id="2.60.120.10">
    <property type="entry name" value="Jelly Rolls"/>
    <property type="match status" value="1"/>
</dbReference>
<feature type="domain" description="DUF985" evidence="1">
    <location>
        <begin position="10"/>
        <end position="143"/>
    </location>
</feature>
<dbReference type="Pfam" id="PF06172">
    <property type="entry name" value="Cupin_5"/>
    <property type="match status" value="1"/>
</dbReference>
<evidence type="ECO:0000313" key="3">
    <source>
        <dbReference type="Proteomes" id="UP000192257"/>
    </source>
</evidence>
<dbReference type="GeneID" id="39984776"/>
<evidence type="ECO:0000259" key="1">
    <source>
        <dbReference type="Pfam" id="PF06172"/>
    </source>
</evidence>
<dbReference type="PANTHER" id="PTHR33387:SF3">
    <property type="entry name" value="DUF985 DOMAIN-CONTAINING PROTEIN"/>
    <property type="match status" value="1"/>
</dbReference>
<dbReference type="EMBL" id="NBCO01000011">
    <property type="protein sequence ID" value="ORC89753.1"/>
    <property type="molecule type" value="Genomic_DNA"/>
</dbReference>
<dbReference type="SUPFAM" id="SSF51182">
    <property type="entry name" value="RmlC-like cupins"/>
    <property type="match status" value="1"/>
</dbReference>
<dbReference type="InterPro" id="IPR011051">
    <property type="entry name" value="RmlC_Cupin_sf"/>
</dbReference>
<sequence>MGNTDKNMDYWVKNLNLTAHKEGGYFKEVLRSDTTMETPRGARFYYTSIYFLLTHNNPSHFHRIQSDEVWYYHAGSPLTVHVLHPDGVYEKILVGPNIDNGEVLQAVVPKNVIFGSSVEVEGSFSVVSCMCSPGFDYRDFELFTKSELISQYPNHDAIINKLAYDKIPS</sequence>
<dbReference type="PANTHER" id="PTHR33387">
    <property type="entry name" value="RMLC-LIKE JELLY ROLL FOLD PROTEIN"/>
    <property type="match status" value="1"/>
</dbReference>
<dbReference type="VEuPathDB" id="TriTrypDB:TM35_000112870"/>
<proteinExistence type="predicted"/>
<comment type="caution">
    <text evidence="2">The sequence shown here is derived from an EMBL/GenBank/DDBJ whole genome shotgun (WGS) entry which is preliminary data.</text>
</comment>
<organism evidence="2 3">
    <name type="scientific">Trypanosoma theileri</name>
    <dbReference type="NCBI Taxonomy" id="67003"/>
    <lineage>
        <taxon>Eukaryota</taxon>
        <taxon>Discoba</taxon>
        <taxon>Euglenozoa</taxon>
        <taxon>Kinetoplastea</taxon>
        <taxon>Metakinetoplastina</taxon>
        <taxon>Trypanosomatida</taxon>
        <taxon>Trypanosomatidae</taxon>
        <taxon>Trypanosoma</taxon>
    </lineage>
</organism>
<accession>A0A1X0NZ51</accession>
<reference evidence="2 3" key="1">
    <citation type="submission" date="2017-03" db="EMBL/GenBank/DDBJ databases">
        <title>An alternative strategy for trypanosome survival in the mammalian bloodstream revealed through genome and transcriptome analysis of the ubiquitous bovine parasite Trypanosoma (Megatrypanum) theileri.</title>
        <authorList>
            <person name="Kelly S."/>
            <person name="Ivens A."/>
            <person name="Mott A."/>
            <person name="O'Neill E."/>
            <person name="Emms D."/>
            <person name="Macleod O."/>
            <person name="Voorheis P."/>
            <person name="Matthews J."/>
            <person name="Matthews K."/>
            <person name="Carrington M."/>
        </authorList>
    </citation>
    <scope>NUCLEOTIDE SEQUENCE [LARGE SCALE GENOMIC DNA]</scope>
    <source>
        <strain evidence="2">Edinburgh</strain>
    </source>
</reference>
<dbReference type="Proteomes" id="UP000192257">
    <property type="component" value="Unassembled WGS sequence"/>
</dbReference>
<dbReference type="RefSeq" id="XP_028883819.1">
    <property type="nucleotide sequence ID" value="XM_029024996.1"/>
</dbReference>